<dbReference type="InterPro" id="IPR001343">
    <property type="entry name" value="Hemolysn_Ca-bd"/>
</dbReference>
<keyword evidence="2" id="KW-0964">Secreted</keyword>
<dbReference type="EMBL" id="RJKX01000013">
    <property type="protein sequence ID" value="ROQ00041.1"/>
    <property type="molecule type" value="Genomic_DNA"/>
</dbReference>
<organism evidence="3 4">
    <name type="scientific">Stella humosa</name>
    <dbReference type="NCBI Taxonomy" id="94"/>
    <lineage>
        <taxon>Bacteria</taxon>
        <taxon>Pseudomonadati</taxon>
        <taxon>Pseudomonadota</taxon>
        <taxon>Alphaproteobacteria</taxon>
        <taxon>Rhodospirillales</taxon>
        <taxon>Stellaceae</taxon>
        <taxon>Stella</taxon>
    </lineage>
</organism>
<proteinExistence type="predicted"/>
<dbReference type="OrthoDB" id="9809583at2"/>
<dbReference type="PANTHER" id="PTHR38340:SF1">
    <property type="entry name" value="S-LAYER PROTEIN"/>
    <property type="match status" value="1"/>
</dbReference>
<dbReference type="InterPro" id="IPR011049">
    <property type="entry name" value="Serralysin-like_metalloprot_C"/>
</dbReference>
<reference evidence="3 4" key="1">
    <citation type="submission" date="2018-11" db="EMBL/GenBank/DDBJ databases">
        <title>Genomic Encyclopedia of Type Strains, Phase IV (KMG-IV): sequencing the most valuable type-strain genomes for metagenomic binning, comparative biology and taxonomic classification.</title>
        <authorList>
            <person name="Goeker M."/>
        </authorList>
    </citation>
    <scope>NUCLEOTIDE SEQUENCE [LARGE SCALE GENOMIC DNA]</scope>
    <source>
        <strain evidence="3 4">DSM 5900</strain>
    </source>
</reference>
<gene>
    <name evidence="3" type="ORF">EDC65_1836</name>
</gene>
<evidence type="ECO:0000313" key="4">
    <source>
        <dbReference type="Proteomes" id="UP000278222"/>
    </source>
</evidence>
<evidence type="ECO:0000256" key="2">
    <source>
        <dbReference type="ARBA" id="ARBA00022525"/>
    </source>
</evidence>
<comment type="subcellular location">
    <subcellularLocation>
        <location evidence="1">Secreted</location>
    </subcellularLocation>
</comment>
<dbReference type="RefSeq" id="WP_123689363.1">
    <property type="nucleotide sequence ID" value="NZ_AP019700.1"/>
</dbReference>
<comment type="caution">
    <text evidence="3">The sequence shown here is derived from an EMBL/GenBank/DDBJ whole genome shotgun (WGS) entry which is preliminary data.</text>
</comment>
<dbReference type="Gene3D" id="2.150.10.10">
    <property type="entry name" value="Serralysin-like metalloprotease, C-terminal"/>
    <property type="match status" value="2"/>
</dbReference>
<name>A0A3N1M8L8_9PROT</name>
<sequence length="302" mass="30803">MALFVTNVPADMAANEGLRSLTGTHVSTRSGGLIQLVDKAGNQQFITGTFTYAADGKLTGGSIDAIDASQAFSITGLDVSVAEYEAALATSGGFGLRIALFAGDDTLLGSTSGDRLLGFDGDDFVEGGFGPDDLNGNRGRDTVDGGYGDDTIHGGRDDDRVDGGAGNDVATGSLGRDLVLGGDGHDFVYGGQGDDMVRGGDGDDFVSGDIGTDGLYGDLGADTFFFASGSGGDSIEDFNPAEGDRIAIARFVNGTAIDEAADLLVRTRLHPDGQVVDLGQGNSILIRNLPGGEVSADLFLIV</sequence>
<evidence type="ECO:0000256" key="1">
    <source>
        <dbReference type="ARBA" id="ARBA00004613"/>
    </source>
</evidence>
<evidence type="ECO:0008006" key="5">
    <source>
        <dbReference type="Google" id="ProtNLM"/>
    </source>
</evidence>
<dbReference type="GO" id="GO:0005576">
    <property type="term" value="C:extracellular region"/>
    <property type="evidence" value="ECO:0007669"/>
    <property type="project" value="UniProtKB-SubCell"/>
</dbReference>
<keyword evidence="4" id="KW-1185">Reference proteome</keyword>
<dbReference type="InterPro" id="IPR050557">
    <property type="entry name" value="RTX_toxin/Mannuronan_C5-epim"/>
</dbReference>
<evidence type="ECO:0000313" key="3">
    <source>
        <dbReference type="EMBL" id="ROQ00041.1"/>
    </source>
</evidence>
<accession>A0A3N1M8L8</accession>
<dbReference type="Proteomes" id="UP000278222">
    <property type="component" value="Unassembled WGS sequence"/>
</dbReference>
<dbReference type="PANTHER" id="PTHR38340">
    <property type="entry name" value="S-LAYER PROTEIN"/>
    <property type="match status" value="1"/>
</dbReference>
<dbReference type="SUPFAM" id="SSF51120">
    <property type="entry name" value="beta-Roll"/>
    <property type="match status" value="2"/>
</dbReference>
<dbReference type="AlphaFoldDB" id="A0A3N1M8L8"/>
<dbReference type="Pfam" id="PF00353">
    <property type="entry name" value="HemolysinCabind"/>
    <property type="match status" value="3"/>
</dbReference>
<dbReference type="GO" id="GO:0005509">
    <property type="term" value="F:calcium ion binding"/>
    <property type="evidence" value="ECO:0007669"/>
    <property type="project" value="InterPro"/>
</dbReference>
<protein>
    <recommendedName>
        <fullName evidence="5">Hemolysin type calcium-binding protein</fullName>
    </recommendedName>
</protein>
<dbReference type="PRINTS" id="PR00313">
    <property type="entry name" value="CABNDNGRPT"/>
</dbReference>